<dbReference type="InterPro" id="IPR012337">
    <property type="entry name" value="RNaseH-like_sf"/>
</dbReference>
<dbReference type="InterPro" id="IPR001584">
    <property type="entry name" value="Integrase_cat-core"/>
</dbReference>
<evidence type="ECO:0000313" key="2">
    <source>
        <dbReference type="EMBL" id="KAL1277404.1"/>
    </source>
</evidence>
<keyword evidence="3" id="KW-1185">Reference proteome</keyword>
<accession>A0ABR3NKG8</accession>
<dbReference type="PANTHER" id="PTHR37984:SF15">
    <property type="entry name" value="INTEGRASE CATALYTIC DOMAIN-CONTAINING PROTEIN"/>
    <property type="match status" value="1"/>
</dbReference>
<dbReference type="PANTHER" id="PTHR37984">
    <property type="entry name" value="PROTEIN CBG26694"/>
    <property type="match status" value="1"/>
</dbReference>
<evidence type="ECO:0000259" key="1">
    <source>
        <dbReference type="PROSITE" id="PS50994"/>
    </source>
</evidence>
<reference evidence="2 3" key="1">
    <citation type="submission" date="2023-09" db="EMBL/GenBank/DDBJ databases">
        <authorList>
            <person name="Wang M."/>
        </authorList>
    </citation>
    <scope>NUCLEOTIDE SEQUENCE [LARGE SCALE GENOMIC DNA]</scope>
    <source>
        <strain evidence="2">GT-2023</strain>
        <tissue evidence="2">Liver</tissue>
    </source>
</reference>
<evidence type="ECO:0000313" key="3">
    <source>
        <dbReference type="Proteomes" id="UP001558613"/>
    </source>
</evidence>
<dbReference type="PROSITE" id="PS50994">
    <property type="entry name" value="INTEGRASE"/>
    <property type="match status" value="1"/>
</dbReference>
<dbReference type="SUPFAM" id="SSF53098">
    <property type="entry name" value="Ribonuclease H-like"/>
    <property type="match status" value="1"/>
</dbReference>
<dbReference type="Gene3D" id="3.30.420.10">
    <property type="entry name" value="Ribonuclease H-like superfamily/Ribonuclease H"/>
    <property type="match status" value="1"/>
</dbReference>
<dbReference type="InterPro" id="IPR036397">
    <property type="entry name" value="RNaseH_sf"/>
</dbReference>
<sequence>MKNKSGRTAAEHLFNDYIPRFGYAGKLHHDQGREFENELFQNLQQLAGVCHSRTSPYLPQSNPAERFNRTPLQMLWTLADKEKARWKDHLPQIIHAYNCMRHVSTGYSPLYLLYGRQPRLHVDLIFGLAEEGKEHHKGFVDQWSRRMTEAYQIEHENIREASTWGKAQYDVKVKDVLKPGDRVLLWLVLAENPCKLDRAEEREYLPAVPRFNRGRCRTTWQRRKGWVFGIMEIKGSRRLPVLKMSSIVKNYLFVIGPLKPAVIQAQLLEESVKLTKLCAPLKDLNGPRNDAEQLYDVFQPSTIMLQRTDWRPGGRSPSHDANSHLL</sequence>
<dbReference type="InterPro" id="IPR050951">
    <property type="entry name" value="Retrovirus_Pol_polyprotein"/>
</dbReference>
<gene>
    <name evidence="2" type="ORF">QQF64_024077</name>
</gene>
<dbReference type="Proteomes" id="UP001558613">
    <property type="component" value="Unassembled WGS sequence"/>
</dbReference>
<organism evidence="2 3">
    <name type="scientific">Cirrhinus molitorella</name>
    <name type="common">mud carp</name>
    <dbReference type="NCBI Taxonomy" id="172907"/>
    <lineage>
        <taxon>Eukaryota</taxon>
        <taxon>Metazoa</taxon>
        <taxon>Chordata</taxon>
        <taxon>Craniata</taxon>
        <taxon>Vertebrata</taxon>
        <taxon>Euteleostomi</taxon>
        <taxon>Actinopterygii</taxon>
        <taxon>Neopterygii</taxon>
        <taxon>Teleostei</taxon>
        <taxon>Ostariophysi</taxon>
        <taxon>Cypriniformes</taxon>
        <taxon>Cyprinidae</taxon>
        <taxon>Labeoninae</taxon>
        <taxon>Labeonini</taxon>
        <taxon>Cirrhinus</taxon>
    </lineage>
</organism>
<name>A0ABR3NKG8_9TELE</name>
<dbReference type="EMBL" id="JAYMGO010000003">
    <property type="protein sequence ID" value="KAL1277404.1"/>
    <property type="molecule type" value="Genomic_DNA"/>
</dbReference>
<protein>
    <recommendedName>
        <fullName evidence="1">Integrase catalytic domain-containing protein</fullName>
    </recommendedName>
</protein>
<proteinExistence type="predicted"/>
<comment type="caution">
    <text evidence="2">The sequence shown here is derived from an EMBL/GenBank/DDBJ whole genome shotgun (WGS) entry which is preliminary data.</text>
</comment>
<feature type="domain" description="Integrase catalytic" evidence="1">
    <location>
        <begin position="1"/>
        <end position="117"/>
    </location>
</feature>